<dbReference type="NCBIfam" id="TIGR00309">
    <property type="entry name" value="V_ATPase_subD"/>
    <property type="match status" value="1"/>
</dbReference>
<dbReference type="AlphaFoldDB" id="A0A0M0BS75"/>
<dbReference type="Pfam" id="PF01813">
    <property type="entry name" value="ATP-synt_D"/>
    <property type="match status" value="1"/>
</dbReference>
<evidence type="ECO:0000313" key="4">
    <source>
        <dbReference type="EMBL" id="KON31071.1"/>
    </source>
</evidence>
<dbReference type="PANTHER" id="PTHR11671">
    <property type="entry name" value="V-TYPE ATP SYNTHASE SUBUNIT D"/>
    <property type="match status" value="1"/>
</dbReference>
<accession>A0A0M0BS75</accession>
<proteinExistence type="inferred from homology"/>
<keyword evidence="2" id="KW-0813">Transport</keyword>
<evidence type="ECO:0000256" key="2">
    <source>
        <dbReference type="ARBA" id="ARBA00022448"/>
    </source>
</evidence>
<protein>
    <submittedName>
        <fullName evidence="4">Uncharacterized protein</fullName>
    </submittedName>
</protein>
<dbReference type="EMBL" id="LFWV01000043">
    <property type="protein sequence ID" value="KON31071.1"/>
    <property type="molecule type" value="Genomic_DNA"/>
</dbReference>
<reference evidence="5" key="1">
    <citation type="submission" date="2015-06" db="EMBL/GenBank/DDBJ databases">
        <title>New insights into the roles of widespread benthic archaea in carbon and nitrogen cycling.</title>
        <authorList>
            <person name="Lazar C.S."/>
            <person name="Baker B.J."/>
            <person name="Seitz K.W."/>
            <person name="Hyde A.S."/>
            <person name="Dick G.J."/>
            <person name="Hinrichs K.-U."/>
            <person name="Teske A.P."/>
        </authorList>
    </citation>
    <scope>NUCLEOTIDE SEQUENCE [LARGE SCALE GENOMIC DNA]</scope>
</reference>
<comment type="similarity">
    <text evidence="1">Belongs to the V-ATPase D subunit family.</text>
</comment>
<dbReference type="InterPro" id="IPR002699">
    <property type="entry name" value="V_ATPase_D"/>
</dbReference>
<name>A0A0M0BS75_9ARCH</name>
<evidence type="ECO:0000313" key="5">
    <source>
        <dbReference type="Proteomes" id="UP000054016"/>
    </source>
</evidence>
<organism evidence="4 5">
    <name type="scientific">miscellaneous Crenarchaeota group-1 archaeon SG8-32-3</name>
    <dbReference type="NCBI Taxonomy" id="1685125"/>
    <lineage>
        <taxon>Archaea</taxon>
        <taxon>Candidatus Bathyarchaeota</taxon>
        <taxon>MCG-1</taxon>
    </lineage>
</organism>
<keyword evidence="3" id="KW-0406">Ion transport</keyword>
<dbReference type="Proteomes" id="UP000054016">
    <property type="component" value="Unassembled WGS sequence"/>
</dbReference>
<comment type="caution">
    <text evidence="4">The sequence shown here is derived from an EMBL/GenBank/DDBJ whole genome shotgun (WGS) entry which is preliminary data.</text>
</comment>
<dbReference type="Gene3D" id="1.10.287.3240">
    <property type="match status" value="1"/>
</dbReference>
<evidence type="ECO:0000256" key="3">
    <source>
        <dbReference type="ARBA" id="ARBA00023065"/>
    </source>
</evidence>
<dbReference type="GO" id="GO:0046961">
    <property type="term" value="F:proton-transporting ATPase activity, rotational mechanism"/>
    <property type="evidence" value="ECO:0007669"/>
    <property type="project" value="InterPro"/>
</dbReference>
<evidence type="ECO:0000256" key="1">
    <source>
        <dbReference type="ARBA" id="ARBA00005850"/>
    </source>
</evidence>
<sequence>MADEKLDVHPTRLELLRLKRRKALAEGIADILQKDLETLIVALIEHAQRVHSIRTSLKESLSAAYSLFIESEMLSGTKKVSEIALSVEPLDFDVEVNTTAGVLGIDFPDFQLAKKEADTTKPRFNLSDTPIQLEESASKSAESLKFIVRLAESTAIIREMLEIIALKRRQINRIRFKIIPQIDVTIRYVELILEEIERQDSIRVRVLQRKRKERVVK</sequence>
<gene>
    <name evidence="4" type="ORF">AC478_03300</name>
</gene>